<organism evidence="13 14">
    <name type="scientific">Orchesella dallaii</name>
    <dbReference type="NCBI Taxonomy" id="48710"/>
    <lineage>
        <taxon>Eukaryota</taxon>
        <taxon>Metazoa</taxon>
        <taxon>Ecdysozoa</taxon>
        <taxon>Arthropoda</taxon>
        <taxon>Hexapoda</taxon>
        <taxon>Collembola</taxon>
        <taxon>Entomobryomorpha</taxon>
        <taxon>Entomobryoidea</taxon>
        <taxon>Orchesellidae</taxon>
        <taxon>Orchesellinae</taxon>
        <taxon>Orchesella</taxon>
    </lineage>
</organism>
<evidence type="ECO:0000313" key="13">
    <source>
        <dbReference type="EMBL" id="CAL8084452.1"/>
    </source>
</evidence>
<dbReference type="PANTHER" id="PTHR22604:SF105">
    <property type="entry name" value="TRANS-1,2-DIHYDROBENZENE-1,2-DIOL DEHYDROGENASE"/>
    <property type="match status" value="1"/>
</dbReference>
<dbReference type="Gene3D" id="3.40.50.720">
    <property type="entry name" value="NAD(P)-binding Rossmann-like Domain"/>
    <property type="match status" value="1"/>
</dbReference>
<dbReference type="InterPro" id="IPR050984">
    <property type="entry name" value="Gfo/Idh/MocA_domain"/>
</dbReference>
<feature type="domain" description="GFO/IDH/MocA-like oxidoreductase" evidence="12">
    <location>
        <begin position="139"/>
        <end position="252"/>
    </location>
</feature>
<dbReference type="Pfam" id="PF22725">
    <property type="entry name" value="GFO_IDH_MocA_C3"/>
    <property type="match status" value="1"/>
</dbReference>
<dbReference type="Proteomes" id="UP001642540">
    <property type="component" value="Unassembled WGS sequence"/>
</dbReference>
<evidence type="ECO:0000256" key="9">
    <source>
        <dbReference type="ARBA" id="ARBA00047423"/>
    </source>
</evidence>
<comment type="similarity">
    <text evidence="1">Belongs to the Gfo/Idh/MocA family.</text>
</comment>
<comment type="caution">
    <text evidence="13">The sequence shown here is derived from an EMBL/GenBank/DDBJ whole genome shotgun (WGS) entry which is preliminary data.</text>
</comment>
<evidence type="ECO:0000256" key="2">
    <source>
        <dbReference type="ARBA" id="ARBA00023002"/>
    </source>
</evidence>
<sequence>MSQKSGPTRWGVLGAGQISHDWTIAVSTLPPTEHKIVGVAARSEESAQKFAKEHGIPKAHKSYEDLARDPEIDVIYVGVIHTEHLRIGKMILDNGKHILCEKPLCMNVRETKELVEYARKKKLFLMEAIWSRFFPAYFKLREELEKGTIGEVMQVRVDMGLAFPEDNWRRSKEVGGGTVLDMGTYTTQFTTMCFAGLKPLKIVASGHLNESGADDSSSATIIYPNGKTGTLITHSRVNLPSEALVVGTKGSMKLPFPFWAADKLETPSGLLEFPLPKADKEFNFWNCAGLSYQCKEVRRCIQAGLTESPLMSLDETILIAEIKESIRKQAGVSYPQD</sequence>
<dbReference type="Gene3D" id="3.30.360.10">
    <property type="entry name" value="Dihydrodipicolinate Reductase, domain 2"/>
    <property type="match status" value="1"/>
</dbReference>
<evidence type="ECO:0000256" key="8">
    <source>
        <dbReference type="ARBA" id="ARBA00043025"/>
    </source>
</evidence>
<dbReference type="EMBL" id="CAXLJM020000018">
    <property type="protein sequence ID" value="CAL8084452.1"/>
    <property type="molecule type" value="Genomic_DNA"/>
</dbReference>
<dbReference type="SUPFAM" id="SSF55347">
    <property type="entry name" value="Glyceraldehyde-3-phosphate dehydrogenase-like, C-terminal domain"/>
    <property type="match status" value="1"/>
</dbReference>
<gene>
    <name evidence="13" type="ORF">ODALV1_LOCUS5798</name>
</gene>
<accession>A0ABP1Q3G3</accession>
<feature type="domain" description="Gfo/Idh/MocA-like oxidoreductase N-terminal" evidence="11">
    <location>
        <begin position="9"/>
        <end position="126"/>
    </location>
</feature>
<evidence type="ECO:0000259" key="12">
    <source>
        <dbReference type="Pfam" id="PF22725"/>
    </source>
</evidence>
<protein>
    <recommendedName>
        <fullName evidence="5">Trans-1,2-dihydrobenzene-1,2-diol dehydrogenase</fullName>
        <ecNumber evidence="4">1.1.1.179</ecNumber>
        <ecNumber evidence="3">1.3.1.20</ecNumber>
    </recommendedName>
    <alternativeName>
        <fullName evidence="8">D-xylose 1-dehydrogenase</fullName>
    </alternativeName>
    <alternativeName>
        <fullName evidence="7">D-xylose-NADP dehydrogenase</fullName>
    </alternativeName>
    <alternativeName>
        <fullName evidence="6">Dimeric dihydrodiol dehydrogenase</fullName>
    </alternativeName>
</protein>
<evidence type="ECO:0000313" key="14">
    <source>
        <dbReference type="Proteomes" id="UP001642540"/>
    </source>
</evidence>
<comment type="catalytic activity">
    <reaction evidence="10">
        <text>D-xylose + NADP(+) = D-xylono-1,5-lactone + NADPH + H(+)</text>
        <dbReference type="Rhea" id="RHEA:22000"/>
        <dbReference type="ChEBI" id="CHEBI:15378"/>
        <dbReference type="ChEBI" id="CHEBI:15867"/>
        <dbReference type="ChEBI" id="CHEBI:53455"/>
        <dbReference type="ChEBI" id="CHEBI:57783"/>
        <dbReference type="ChEBI" id="CHEBI:58349"/>
        <dbReference type="EC" id="1.1.1.179"/>
    </reaction>
</comment>
<keyword evidence="2" id="KW-0560">Oxidoreductase</keyword>
<evidence type="ECO:0000256" key="1">
    <source>
        <dbReference type="ARBA" id="ARBA00010928"/>
    </source>
</evidence>
<name>A0ABP1Q3G3_9HEXA</name>
<evidence type="ECO:0000256" key="5">
    <source>
        <dbReference type="ARBA" id="ARBA00040603"/>
    </source>
</evidence>
<dbReference type="SUPFAM" id="SSF51735">
    <property type="entry name" value="NAD(P)-binding Rossmann-fold domains"/>
    <property type="match status" value="1"/>
</dbReference>
<evidence type="ECO:0000259" key="11">
    <source>
        <dbReference type="Pfam" id="PF01408"/>
    </source>
</evidence>
<keyword evidence="14" id="KW-1185">Reference proteome</keyword>
<dbReference type="InterPro" id="IPR036291">
    <property type="entry name" value="NAD(P)-bd_dom_sf"/>
</dbReference>
<comment type="catalytic activity">
    <reaction evidence="9">
        <text>(1R,2R)-1,2-dihydrobenzene-1,2-diol + NADP(+) = catechol + NADPH + H(+)</text>
        <dbReference type="Rhea" id="RHEA:16729"/>
        <dbReference type="ChEBI" id="CHEBI:10702"/>
        <dbReference type="ChEBI" id="CHEBI:15378"/>
        <dbReference type="ChEBI" id="CHEBI:18135"/>
        <dbReference type="ChEBI" id="CHEBI:57783"/>
        <dbReference type="ChEBI" id="CHEBI:58349"/>
        <dbReference type="EC" id="1.3.1.20"/>
    </reaction>
</comment>
<evidence type="ECO:0000256" key="4">
    <source>
        <dbReference type="ARBA" id="ARBA00038984"/>
    </source>
</evidence>
<evidence type="ECO:0000256" key="3">
    <source>
        <dbReference type="ARBA" id="ARBA00038853"/>
    </source>
</evidence>
<dbReference type="EC" id="1.1.1.179" evidence="4"/>
<evidence type="ECO:0000256" key="7">
    <source>
        <dbReference type="ARBA" id="ARBA00042988"/>
    </source>
</evidence>
<dbReference type="InterPro" id="IPR055170">
    <property type="entry name" value="GFO_IDH_MocA-like_dom"/>
</dbReference>
<reference evidence="13 14" key="1">
    <citation type="submission" date="2024-08" db="EMBL/GenBank/DDBJ databases">
        <authorList>
            <person name="Cucini C."/>
            <person name="Frati F."/>
        </authorList>
    </citation>
    <scope>NUCLEOTIDE SEQUENCE [LARGE SCALE GENOMIC DNA]</scope>
</reference>
<dbReference type="PANTHER" id="PTHR22604">
    <property type="entry name" value="OXIDOREDUCTASES"/>
    <property type="match status" value="1"/>
</dbReference>
<dbReference type="InterPro" id="IPR000683">
    <property type="entry name" value="Gfo/Idh/MocA-like_OxRdtase_N"/>
</dbReference>
<dbReference type="Pfam" id="PF01408">
    <property type="entry name" value="GFO_IDH_MocA"/>
    <property type="match status" value="1"/>
</dbReference>
<evidence type="ECO:0000256" key="10">
    <source>
        <dbReference type="ARBA" id="ARBA00049233"/>
    </source>
</evidence>
<evidence type="ECO:0000256" key="6">
    <source>
        <dbReference type="ARBA" id="ARBA00042926"/>
    </source>
</evidence>
<proteinExistence type="inferred from homology"/>
<dbReference type="EC" id="1.3.1.20" evidence="3"/>